<name>A0A8J3N3R8_9CHLR</name>
<protein>
    <submittedName>
        <fullName evidence="1">Uncharacterized protein</fullName>
    </submittedName>
</protein>
<comment type="caution">
    <text evidence="1">The sequence shown here is derived from an EMBL/GenBank/DDBJ whole genome shotgun (WGS) entry which is preliminary data.</text>
</comment>
<sequence length="286" mass="32224">MALAYSERVHCEPIVLDIGDDIGALIIYTRAELRNREIEVSLKGENTRRVHTEVLERQINGETRYTAVFAELPAGLYTLWGNVTSPAGEITIAGGEIAEVDWRDITGSRAAIPDGQEAYPPLLPPICSARKKISAAPMGTAPMRYDEAGQVAWDEMWTTFCDLALEGGPPHRGDLLEPALPEEIRADLERYERVLSEIERGLSMVTTLPVVRSEKLGWIGLRCDDEEMALWMLRAIVVENVCVRREEDVLYLPAGPVYRLEKEIKNVITVVAKTHHYWSEHLYQQQ</sequence>
<organism evidence="1 2">
    <name type="scientific">Reticulibacter mediterranei</name>
    <dbReference type="NCBI Taxonomy" id="2778369"/>
    <lineage>
        <taxon>Bacteria</taxon>
        <taxon>Bacillati</taxon>
        <taxon>Chloroflexota</taxon>
        <taxon>Ktedonobacteria</taxon>
        <taxon>Ktedonobacterales</taxon>
        <taxon>Reticulibacteraceae</taxon>
        <taxon>Reticulibacter</taxon>
    </lineage>
</organism>
<accession>A0A8J3N3R8</accession>
<reference evidence="1" key="1">
    <citation type="submission" date="2020-10" db="EMBL/GenBank/DDBJ databases">
        <title>Taxonomic study of unclassified bacteria belonging to the class Ktedonobacteria.</title>
        <authorList>
            <person name="Yabe S."/>
            <person name="Wang C.M."/>
            <person name="Zheng Y."/>
            <person name="Sakai Y."/>
            <person name="Cavaletti L."/>
            <person name="Monciardini P."/>
            <person name="Donadio S."/>
        </authorList>
    </citation>
    <scope>NUCLEOTIDE SEQUENCE</scope>
    <source>
        <strain evidence="1">ID150040</strain>
    </source>
</reference>
<proteinExistence type="predicted"/>
<keyword evidence="2" id="KW-1185">Reference proteome</keyword>
<evidence type="ECO:0000313" key="2">
    <source>
        <dbReference type="Proteomes" id="UP000597444"/>
    </source>
</evidence>
<dbReference type="AlphaFoldDB" id="A0A8J3N3R8"/>
<dbReference type="EMBL" id="BNJK01000001">
    <property type="protein sequence ID" value="GHO93422.1"/>
    <property type="molecule type" value="Genomic_DNA"/>
</dbReference>
<gene>
    <name evidence="1" type="ORF">KSF_034700</name>
</gene>
<dbReference type="Proteomes" id="UP000597444">
    <property type="component" value="Unassembled WGS sequence"/>
</dbReference>
<dbReference type="RefSeq" id="WP_220204205.1">
    <property type="nucleotide sequence ID" value="NZ_BNJK01000001.1"/>
</dbReference>
<evidence type="ECO:0000313" key="1">
    <source>
        <dbReference type="EMBL" id="GHO93422.1"/>
    </source>
</evidence>